<name>A0A1H0M2S4_HALAD</name>
<evidence type="ECO:0000259" key="1">
    <source>
        <dbReference type="Pfam" id="PF01939"/>
    </source>
</evidence>
<dbReference type="RefSeq" id="WP_089652260.1">
    <property type="nucleotide sequence ID" value="NZ_FNIZ01000007.1"/>
</dbReference>
<dbReference type="Gene3D" id="3.40.1350.10">
    <property type="match status" value="1"/>
</dbReference>
<dbReference type="STRING" id="240303.SAMN05421677_107206"/>
<reference evidence="3" key="1">
    <citation type="submission" date="2016-10" db="EMBL/GenBank/DDBJ databases">
        <authorList>
            <person name="Varghese N."/>
            <person name="Submissions S."/>
        </authorList>
    </citation>
    <scope>NUCLEOTIDE SEQUENCE [LARGE SCALE GENOMIC DNA]</scope>
    <source>
        <strain evidence="3">CGMCC 1.3703</strain>
    </source>
</reference>
<accession>A0A1H0M2S4</accession>
<organism evidence="2 3">
    <name type="scientific">Halobacillus aidingensis</name>
    <dbReference type="NCBI Taxonomy" id="240303"/>
    <lineage>
        <taxon>Bacteria</taxon>
        <taxon>Bacillati</taxon>
        <taxon>Bacillota</taxon>
        <taxon>Bacilli</taxon>
        <taxon>Bacillales</taxon>
        <taxon>Bacillaceae</taxon>
        <taxon>Halobacillus</taxon>
    </lineage>
</organism>
<proteinExistence type="predicted"/>
<dbReference type="Pfam" id="PF01939">
    <property type="entry name" value="NucS_C"/>
    <property type="match status" value="1"/>
</dbReference>
<feature type="domain" description="Endonuclease NucS C-terminal" evidence="1">
    <location>
        <begin position="56"/>
        <end position="108"/>
    </location>
</feature>
<dbReference type="AlphaFoldDB" id="A0A1H0M2S4"/>
<dbReference type="InterPro" id="IPR048301">
    <property type="entry name" value="NucS_C"/>
</dbReference>
<dbReference type="Proteomes" id="UP000198860">
    <property type="component" value="Unassembled WGS sequence"/>
</dbReference>
<sequence>MAIEAGIIDLLTKKELTVLGKWDYISHQVVASPFKPIDYMDKMDIFGYKFIPGYSTISKYLIIEIKKGKASINAVEQLMKYVDWVNQEYSFGDYSMINAFLVAHDIPKEVIDFRNKHGKRNYIKGRRPVIPTEWNNIRLIKYSFDKVNKKLKFEEVK</sequence>
<keyword evidence="3" id="KW-1185">Reference proteome</keyword>
<dbReference type="InterPro" id="IPR011856">
    <property type="entry name" value="tRNA_endonuc-like_dom_sf"/>
</dbReference>
<dbReference type="OrthoDB" id="1490201at2"/>
<evidence type="ECO:0000313" key="2">
    <source>
        <dbReference type="EMBL" id="SDO74707.1"/>
    </source>
</evidence>
<dbReference type="GO" id="GO:0003676">
    <property type="term" value="F:nucleic acid binding"/>
    <property type="evidence" value="ECO:0007669"/>
    <property type="project" value="InterPro"/>
</dbReference>
<dbReference type="EMBL" id="FNIZ01000007">
    <property type="protein sequence ID" value="SDO74707.1"/>
    <property type="molecule type" value="Genomic_DNA"/>
</dbReference>
<protein>
    <recommendedName>
        <fullName evidence="1">Endonuclease NucS C-terminal domain-containing protein</fullName>
    </recommendedName>
</protein>
<evidence type="ECO:0000313" key="3">
    <source>
        <dbReference type="Proteomes" id="UP000198860"/>
    </source>
</evidence>
<gene>
    <name evidence="2" type="ORF">SAMN05421677_107206</name>
</gene>
<dbReference type="GO" id="GO:0004519">
    <property type="term" value="F:endonuclease activity"/>
    <property type="evidence" value="ECO:0007669"/>
    <property type="project" value="InterPro"/>
</dbReference>